<dbReference type="Gene3D" id="2.130.10.130">
    <property type="entry name" value="Integrin alpha, N-terminal"/>
    <property type="match status" value="3"/>
</dbReference>
<dbReference type="InterPro" id="IPR017868">
    <property type="entry name" value="Filamin/ABP280_repeat-like"/>
</dbReference>
<dbReference type="RefSeq" id="WP_169455454.1">
    <property type="nucleotide sequence ID" value="NZ_CP051774.1"/>
</dbReference>
<dbReference type="Proteomes" id="UP000501812">
    <property type="component" value="Chromosome"/>
</dbReference>
<dbReference type="SUPFAM" id="SSF50965">
    <property type="entry name" value="Galactose oxidase, central domain"/>
    <property type="match status" value="3"/>
</dbReference>
<dbReference type="PANTHER" id="PTHR36220:SF1">
    <property type="entry name" value="GAMMA TUBULIN COMPLEX COMPONENT C-TERMINAL DOMAIN-CONTAINING PROTEIN"/>
    <property type="match status" value="1"/>
</dbReference>
<dbReference type="PANTHER" id="PTHR36220">
    <property type="entry name" value="UNNAMED PRODUCT"/>
    <property type="match status" value="1"/>
</dbReference>
<organism evidence="4 5">
    <name type="scientific">Luteolibacter luteus</name>
    <dbReference type="NCBI Taxonomy" id="2728835"/>
    <lineage>
        <taxon>Bacteria</taxon>
        <taxon>Pseudomonadati</taxon>
        <taxon>Verrucomicrobiota</taxon>
        <taxon>Verrucomicrobiia</taxon>
        <taxon>Verrucomicrobiales</taxon>
        <taxon>Verrucomicrobiaceae</taxon>
        <taxon>Luteolibacter</taxon>
    </lineage>
</organism>
<gene>
    <name evidence="4" type="ORF">HHL09_15085</name>
</gene>
<evidence type="ECO:0000256" key="3">
    <source>
        <dbReference type="ARBA" id="ARBA00023180"/>
    </source>
</evidence>
<evidence type="ECO:0000256" key="2">
    <source>
        <dbReference type="ARBA" id="ARBA00022737"/>
    </source>
</evidence>
<keyword evidence="3" id="KW-0325">Glycoprotein</keyword>
<dbReference type="PROSITE" id="PS50194">
    <property type="entry name" value="FILAMIN_REPEAT"/>
    <property type="match status" value="1"/>
</dbReference>
<dbReference type="SMART" id="SM00191">
    <property type="entry name" value="Int_alpha"/>
    <property type="match status" value="12"/>
</dbReference>
<dbReference type="InterPro" id="IPR011043">
    <property type="entry name" value="Gal_Oxase/kelch_b-propeller"/>
</dbReference>
<dbReference type="InterPro" id="IPR015943">
    <property type="entry name" value="WD40/YVTN_repeat-like_dom_sf"/>
</dbReference>
<evidence type="ECO:0000313" key="4">
    <source>
        <dbReference type="EMBL" id="QJE97054.1"/>
    </source>
</evidence>
<keyword evidence="5" id="KW-1185">Reference proteome</keyword>
<dbReference type="KEGG" id="luo:HHL09_15085"/>
<dbReference type="InterPro" id="IPR013783">
    <property type="entry name" value="Ig-like_fold"/>
</dbReference>
<name>A0A858RKM9_9BACT</name>
<dbReference type="AlphaFoldDB" id="A0A858RKM9"/>
<proteinExistence type="predicted"/>
<accession>A0A858RKM9</accession>
<dbReference type="Gene3D" id="2.130.10.10">
    <property type="entry name" value="YVTN repeat-like/Quinoprotein amine dehydrogenase"/>
    <property type="match status" value="1"/>
</dbReference>
<dbReference type="InterPro" id="IPR013517">
    <property type="entry name" value="FG-GAP"/>
</dbReference>
<dbReference type="Gene3D" id="2.60.40.10">
    <property type="entry name" value="Immunoglobulins"/>
    <property type="match status" value="1"/>
</dbReference>
<evidence type="ECO:0000313" key="5">
    <source>
        <dbReference type="Proteomes" id="UP000501812"/>
    </source>
</evidence>
<reference evidence="4 5" key="1">
    <citation type="submission" date="2020-04" db="EMBL/GenBank/DDBJ databases">
        <title>Luteolibacter sp. G-1-1-1 isolated from soil.</title>
        <authorList>
            <person name="Dahal R.H."/>
        </authorList>
    </citation>
    <scope>NUCLEOTIDE SEQUENCE [LARGE SCALE GENOMIC DNA]</scope>
    <source>
        <strain evidence="4 5">G-1-1-1</strain>
    </source>
</reference>
<evidence type="ECO:0000256" key="1">
    <source>
        <dbReference type="ARBA" id="ARBA00022729"/>
    </source>
</evidence>
<protein>
    <submittedName>
        <fullName evidence="4">Choice-of-anchor D domain-containing protein</fullName>
    </submittedName>
</protein>
<dbReference type="Pfam" id="PF14312">
    <property type="entry name" value="FG-GAP_2"/>
    <property type="match status" value="12"/>
</dbReference>
<keyword evidence="2" id="KW-0677">Repeat</keyword>
<sequence length="994" mass="100923">MSGSVAVVGSPLFDENPISALDCGVVKIYDTANGNLLQRLKSPSGTPFGYFGGAVAISGTKVIVGSDEPVGDDSGSGRVHVYDIASAAPSVPVFTFNNPASSKRAQFGHSVAIDGNLIVVGAWLDDAGETNSGRAYVYDIGSSSPTDPVLVLENPGPAENDCFGVSVAVSGSKVAVAAYHDGTGGSKAGRVYVFDVDGQVPGVPWMSLGKPNSERNDCFGNSLAMSGSLLAVGAEASDADAWNSGNAYIFDLASGTPTQPLHTLSNPVPQAQGYFGTSVSISGNLLTVGAYRNDTPAANTGACYVFDLGGVTPTVPSVVLSRPTADEDDYFGNAVSISGNRIVVGAWRDDTGDLDSGISYVYDLSGEIPANPVAALDSPHQGSADHFGSAVSISGDLVVVGSPDSDSGATRAGRVSVHDLASSKPSATLAFIENPTPAFNDAFGAAVAASAPWIVIGAPGDDAGAPNAGSVYSYNFSAGPATSPAHVLPNPAPEAGDGFGTAVAVSGSLVAVGSPLDDMGAVDSGVVHVFDLSSENPAVPVFIIPNPTPAVDDRFGCSVGISGTRLIVGAMRDDVGATNSGTAYVFDLDGNLPTIPWLTLSNPSPAAEDGFGNAVAVFFNRVVVAASADDTGATDAGSVYVYDLGAATPHQPVFTIPNPSPSNDDRFGQAVAVAEPRVVVGAHLDNSPTDSGRAYTFNMVSATPTIPSATLAKNTPTNGDQFGSSVGVSGSIVVVGVPLDNKTATDKGAAYIFGPAAPEIAVEGPGAAELISGGAADFGAVAIGQDGGASLSFTILNTGITGLPITGIVVAGGDSEDFTVSRSEVPAIIPADDDAVLMVVFNPSASGLRSTTLRIENGDANENPFTIVLTGQGLSSAQDTDGDGLNDVAELRMASFGFDWQNPDPGLVDSFQANLSAAGFHSTGQVQALRLLGPEISKESSTLRLKWALTKSSDFSTYVPFPMTVPQASINLQGELELRFSGTDNAAYYRLETD</sequence>
<keyword evidence="1" id="KW-0732">Signal</keyword>
<dbReference type="InterPro" id="IPR028994">
    <property type="entry name" value="Integrin_alpha_N"/>
</dbReference>
<dbReference type="EMBL" id="CP051774">
    <property type="protein sequence ID" value="QJE97054.1"/>
    <property type="molecule type" value="Genomic_DNA"/>
</dbReference>
<dbReference type="NCBIfam" id="NF012200">
    <property type="entry name" value="choice_anch_D"/>
    <property type="match status" value="1"/>
</dbReference>
<dbReference type="InterPro" id="IPR013519">
    <property type="entry name" value="Int_alpha_beta-p"/>
</dbReference>